<comment type="caution">
    <text evidence="1">The sequence shown here is derived from an EMBL/GenBank/DDBJ whole genome shotgun (WGS) entry which is preliminary data.</text>
</comment>
<dbReference type="Proteomes" id="UP001064048">
    <property type="component" value="Chromosome 11"/>
</dbReference>
<proteinExistence type="predicted"/>
<protein>
    <submittedName>
        <fullName evidence="1">Uncharacterized protein</fullName>
    </submittedName>
</protein>
<organism evidence="1 2">
    <name type="scientific">Choristoneura fumiferana</name>
    <name type="common">Spruce budworm moth</name>
    <name type="synonym">Archips fumiferana</name>
    <dbReference type="NCBI Taxonomy" id="7141"/>
    <lineage>
        <taxon>Eukaryota</taxon>
        <taxon>Metazoa</taxon>
        <taxon>Ecdysozoa</taxon>
        <taxon>Arthropoda</taxon>
        <taxon>Hexapoda</taxon>
        <taxon>Insecta</taxon>
        <taxon>Pterygota</taxon>
        <taxon>Neoptera</taxon>
        <taxon>Endopterygota</taxon>
        <taxon>Lepidoptera</taxon>
        <taxon>Glossata</taxon>
        <taxon>Ditrysia</taxon>
        <taxon>Tortricoidea</taxon>
        <taxon>Tortricidae</taxon>
        <taxon>Tortricinae</taxon>
        <taxon>Choristoneura</taxon>
    </lineage>
</organism>
<name>A0ACC0JMU9_CHOFU</name>
<dbReference type="EMBL" id="CM046111">
    <property type="protein sequence ID" value="KAI8425449.1"/>
    <property type="molecule type" value="Genomic_DNA"/>
</dbReference>
<evidence type="ECO:0000313" key="1">
    <source>
        <dbReference type="EMBL" id="KAI8425449.1"/>
    </source>
</evidence>
<evidence type="ECO:0000313" key="2">
    <source>
        <dbReference type="Proteomes" id="UP001064048"/>
    </source>
</evidence>
<gene>
    <name evidence="1" type="ORF">MSG28_007194</name>
</gene>
<sequence>MMIVSFAGWRAIYKGECSAFVRTYPTKSSDIRKRISSYITEYFNRTPTTAAPGVAFYDDMRKYGPSNLEYYDVNLDSKSRNKGAQRSKRGQITKNIVGNKHNRQGPYRGELHGDVRNHYDMGRKGRGQNGPNQKDRGQNGHSLIRPIGSSLQQKDMAGNLQVHINNNRIGEPSQKVPGRKGAGRNGQKKKELHRRGENTEVLNGRSLNRKNSRQNDDGQNGQNRKDFRKLGRYKRDIVGYTNNNLKNLKDTNREVTGRNNSGQNYQSRKEGSRKSRYLRNKDHAKSKNNFSQKGSNQNRKESVQKGQLITARHAETDNNASQIDPYQKVLDINDISRDIQRRKVPDDLYQSHKILSLHKIVKRKQVENGTDQKGLRK</sequence>
<reference evidence="1 2" key="1">
    <citation type="journal article" date="2022" name="Genome Biol. Evol.">
        <title>The Spruce Budworm Genome: Reconstructing the Evolutionary History of Antifreeze Proteins.</title>
        <authorList>
            <person name="Beliveau C."/>
            <person name="Gagne P."/>
            <person name="Picq S."/>
            <person name="Vernygora O."/>
            <person name="Keeling C.I."/>
            <person name="Pinkney K."/>
            <person name="Doucet D."/>
            <person name="Wen F."/>
            <person name="Johnston J.S."/>
            <person name="Maaroufi H."/>
            <person name="Boyle B."/>
            <person name="Laroche J."/>
            <person name="Dewar K."/>
            <person name="Juretic N."/>
            <person name="Blackburn G."/>
            <person name="Nisole A."/>
            <person name="Brunet B."/>
            <person name="Brandao M."/>
            <person name="Lumley L."/>
            <person name="Duan J."/>
            <person name="Quan G."/>
            <person name="Lucarotti C.J."/>
            <person name="Roe A.D."/>
            <person name="Sperling F.A.H."/>
            <person name="Levesque R.C."/>
            <person name="Cusson M."/>
        </authorList>
    </citation>
    <scope>NUCLEOTIDE SEQUENCE [LARGE SCALE GENOMIC DNA]</scope>
    <source>
        <strain evidence="1">Glfc:IPQL:Cfum</strain>
    </source>
</reference>
<keyword evidence="2" id="KW-1185">Reference proteome</keyword>
<accession>A0ACC0JMU9</accession>